<accession>A0A7X3MIR3</accession>
<dbReference type="EMBL" id="WUQX01000001">
    <property type="protein sequence ID" value="MXP77164.1"/>
    <property type="molecule type" value="Genomic_DNA"/>
</dbReference>
<dbReference type="AlphaFoldDB" id="A0A7X3MIR3"/>
<evidence type="ECO:0000313" key="1">
    <source>
        <dbReference type="EMBL" id="MXP77164.1"/>
    </source>
</evidence>
<reference evidence="1 2" key="1">
    <citation type="submission" date="2019-12" db="EMBL/GenBank/DDBJ databases">
        <title>Sporaefaciens musculi gen. nov., sp. nov., a novel bacterium isolated from the caecum of an obese mouse.</title>
        <authorList>
            <person name="Rasmussen T.S."/>
            <person name="Streidl T."/>
            <person name="Hitch T.C.A."/>
            <person name="Wortmann E."/>
            <person name="Deptula P."/>
            <person name="Hansen M."/>
            <person name="Nielsen D.S."/>
            <person name="Clavel T."/>
            <person name="Vogensen F.K."/>
        </authorList>
    </citation>
    <scope>NUCLEOTIDE SEQUENCE [LARGE SCALE GENOMIC DNA]</scope>
    <source>
        <strain evidence="1 2">WCA-9-b2</strain>
    </source>
</reference>
<sequence length="53" mass="6213">MTIEGEHTDLTVDDVPEDEVWNLGEFKNYKVRLNNGSGKAEIVDFEKFRNKRQ</sequence>
<keyword evidence="2" id="KW-1185">Reference proteome</keyword>
<protein>
    <submittedName>
        <fullName evidence="1">Uncharacterized protein</fullName>
    </submittedName>
</protein>
<dbReference type="RefSeq" id="WP_159752268.1">
    <property type="nucleotide sequence ID" value="NZ_WUQX01000001.1"/>
</dbReference>
<gene>
    <name evidence="1" type="ORF">GN277_17825</name>
</gene>
<name>A0A7X3MIR3_9FIRM</name>
<comment type="caution">
    <text evidence="1">The sequence shown here is derived from an EMBL/GenBank/DDBJ whole genome shotgun (WGS) entry which is preliminary data.</text>
</comment>
<organism evidence="1 2">
    <name type="scientific">Sporofaciens musculi</name>
    <dbReference type="NCBI Taxonomy" id="2681861"/>
    <lineage>
        <taxon>Bacteria</taxon>
        <taxon>Bacillati</taxon>
        <taxon>Bacillota</taxon>
        <taxon>Clostridia</taxon>
        <taxon>Lachnospirales</taxon>
        <taxon>Lachnospiraceae</taxon>
        <taxon>Sporofaciens</taxon>
    </lineage>
</organism>
<evidence type="ECO:0000313" key="2">
    <source>
        <dbReference type="Proteomes" id="UP000460412"/>
    </source>
</evidence>
<dbReference type="Proteomes" id="UP000460412">
    <property type="component" value="Unassembled WGS sequence"/>
</dbReference>
<proteinExistence type="predicted"/>